<dbReference type="EMBL" id="CP002546">
    <property type="protein sequence ID" value="ADY59575.1"/>
    <property type="molecule type" value="Genomic_DNA"/>
</dbReference>
<dbReference type="PANTHER" id="PTHR14614">
    <property type="entry name" value="HEPATOCELLULAR CARCINOMA-ASSOCIATED ANTIGEN"/>
    <property type="match status" value="1"/>
</dbReference>
<sequence>MSAYELPARVPRWNTETFSLAGREIQLAIPADPDQLLDDPEVLKESELNDYVPYWGYLWPAARCMAQRVAAAEWPKQTRVLELGCGSGLIGLAALAAGMHVTFSDNRPEALQLSGYNAEQNGFENFDVALLDWLKPETSCKYPVVIASDVLYETKFHQPLLQLIPQILEEQGEFWLGDPGRSVMLDFLRLAEAAGFEREIFDEAGTPCLFPRAGAFQLFVFRNAESV</sequence>
<dbReference type="GO" id="GO:0032259">
    <property type="term" value="P:methylation"/>
    <property type="evidence" value="ECO:0007669"/>
    <property type="project" value="UniProtKB-KW"/>
</dbReference>
<dbReference type="Proteomes" id="UP000006860">
    <property type="component" value="Chromosome"/>
</dbReference>
<dbReference type="InterPro" id="IPR019410">
    <property type="entry name" value="Methyltransf_16"/>
</dbReference>
<dbReference type="RefSeq" id="WP_013628300.1">
    <property type="nucleotide sequence ID" value="NC_015174.1"/>
</dbReference>
<evidence type="ECO:0000313" key="2">
    <source>
        <dbReference type="EMBL" id="ADY59575.1"/>
    </source>
</evidence>
<accession>F0SHU5</accession>
<dbReference type="InterPro" id="IPR025714">
    <property type="entry name" value="Methyltranfer_dom"/>
</dbReference>
<dbReference type="InterPro" id="IPR029063">
    <property type="entry name" value="SAM-dependent_MTases_sf"/>
</dbReference>
<evidence type="ECO:0000259" key="1">
    <source>
        <dbReference type="Pfam" id="PF13847"/>
    </source>
</evidence>
<feature type="domain" description="Methyltransferase" evidence="1">
    <location>
        <begin position="76"/>
        <end position="180"/>
    </location>
</feature>
<keyword evidence="2" id="KW-0489">Methyltransferase</keyword>
<reference evidence="3" key="1">
    <citation type="submission" date="2011-02" db="EMBL/GenBank/DDBJ databases">
        <title>The complete genome of Planctomyces brasiliensis DSM 5305.</title>
        <authorList>
            <person name="Lucas S."/>
            <person name="Copeland A."/>
            <person name="Lapidus A."/>
            <person name="Bruce D."/>
            <person name="Goodwin L."/>
            <person name="Pitluck S."/>
            <person name="Kyrpides N."/>
            <person name="Mavromatis K."/>
            <person name="Pagani I."/>
            <person name="Ivanova N."/>
            <person name="Ovchinnikova G."/>
            <person name="Lu M."/>
            <person name="Detter J.C."/>
            <person name="Han C."/>
            <person name="Land M."/>
            <person name="Hauser L."/>
            <person name="Markowitz V."/>
            <person name="Cheng J.-F."/>
            <person name="Hugenholtz P."/>
            <person name="Woyke T."/>
            <person name="Wu D."/>
            <person name="Tindall B."/>
            <person name="Pomrenke H.G."/>
            <person name="Brambilla E."/>
            <person name="Klenk H.-P."/>
            <person name="Eisen J.A."/>
        </authorList>
    </citation>
    <scope>NUCLEOTIDE SEQUENCE [LARGE SCALE GENOMIC DNA]</scope>
    <source>
        <strain evidence="3">ATCC 49424 / DSM 5305 / JCM 21570 / NBRC 103401 / IFAM 1448</strain>
    </source>
</reference>
<keyword evidence="2" id="KW-0808">Transferase</keyword>
<protein>
    <submittedName>
        <fullName evidence="2">Methyltransferase small</fullName>
    </submittedName>
</protein>
<dbReference type="Pfam" id="PF13847">
    <property type="entry name" value="Methyltransf_31"/>
    <property type="match status" value="1"/>
</dbReference>
<dbReference type="GO" id="GO:0008168">
    <property type="term" value="F:methyltransferase activity"/>
    <property type="evidence" value="ECO:0007669"/>
    <property type="project" value="UniProtKB-KW"/>
</dbReference>
<dbReference type="STRING" id="756272.Plabr_1971"/>
<name>F0SHU5_RUBBR</name>
<dbReference type="eggNOG" id="COG3897">
    <property type="taxonomic scope" value="Bacteria"/>
</dbReference>
<dbReference type="SUPFAM" id="SSF53335">
    <property type="entry name" value="S-adenosyl-L-methionine-dependent methyltransferases"/>
    <property type="match status" value="1"/>
</dbReference>
<proteinExistence type="predicted"/>
<dbReference type="KEGG" id="pbs:Plabr_1971"/>
<gene>
    <name evidence="2" type="ordered locus">Plabr_1971</name>
</gene>
<dbReference type="HOGENOM" id="CLU_082963_1_1_0"/>
<dbReference type="AlphaFoldDB" id="F0SHU5"/>
<dbReference type="CDD" id="cd02440">
    <property type="entry name" value="AdoMet_MTases"/>
    <property type="match status" value="1"/>
</dbReference>
<organism evidence="2 3">
    <name type="scientific">Rubinisphaera brasiliensis (strain ATCC 49424 / DSM 5305 / JCM 21570 / IAM 15109 / NBRC 103401 / IFAM 1448)</name>
    <name type="common">Planctomyces brasiliensis</name>
    <dbReference type="NCBI Taxonomy" id="756272"/>
    <lineage>
        <taxon>Bacteria</taxon>
        <taxon>Pseudomonadati</taxon>
        <taxon>Planctomycetota</taxon>
        <taxon>Planctomycetia</taxon>
        <taxon>Planctomycetales</taxon>
        <taxon>Planctomycetaceae</taxon>
        <taxon>Rubinisphaera</taxon>
    </lineage>
</organism>
<dbReference type="Gene3D" id="3.40.50.150">
    <property type="entry name" value="Vaccinia Virus protein VP39"/>
    <property type="match status" value="1"/>
</dbReference>
<dbReference type="OrthoDB" id="264333at2"/>
<keyword evidence="3" id="KW-1185">Reference proteome</keyword>
<evidence type="ECO:0000313" key="3">
    <source>
        <dbReference type="Proteomes" id="UP000006860"/>
    </source>
</evidence>